<protein>
    <recommendedName>
        <fullName evidence="6">Ankyrin</fullName>
    </recommendedName>
</protein>
<dbReference type="SMART" id="SM00248">
    <property type="entry name" value="ANK"/>
    <property type="match status" value="3"/>
</dbReference>
<gene>
    <name evidence="4" type="ORF">PGLA2088_LOCUS14607</name>
</gene>
<feature type="non-terminal residue" evidence="4">
    <location>
        <position position="186"/>
    </location>
</feature>
<feature type="repeat" description="ANK" evidence="3">
    <location>
        <begin position="71"/>
        <end position="103"/>
    </location>
</feature>
<keyword evidence="2 3" id="KW-0040">ANK repeat</keyword>
<feature type="repeat" description="ANK" evidence="3">
    <location>
        <begin position="38"/>
        <end position="70"/>
    </location>
</feature>
<evidence type="ECO:0000256" key="2">
    <source>
        <dbReference type="ARBA" id="ARBA00023043"/>
    </source>
</evidence>
<dbReference type="EMBL" id="CAJNNW010017830">
    <property type="protein sequence ID" value="CAE8661695.1"/>
    <property type="molecule type" value="Genomic_DNA"/>
</dbReference>
<dbReference type="PRINTS" id="PR01415">
    <property type="entry name" value="ANKYRIN"/>
</dbReference>
<name>A0A813J3P8_POLGL</name>
<organism evidence="4 5">
    <name type="scientific">Polarella glacialis</name>
    <name type="common">Dinoflagellate</name>
    <dbReference type="NCBI Taxonomy" id="89957"/>
    <lineage>
        <taxon>Eukaryota</taxon>
        <taxon>Sar</taxon>
        <taxon>Alveolata</taxon>
        <taxon>Dinophyceae</taxon>
        <taxon>Suessiales</taxon>
        <taxon>Suessiaceae</taxon>
        <taxon>Polarella</taxon>
    </lineage>
</organism>
<dbReference type="Pfam" id="PF13857">
    <property type="entry name" value="Ank_5"/>
    <property type="match status" value="1"/>
</dbReference>
<dbReference type="AlphaFoldDB" id="A0A813J3P8"/>
<evidence type="ECO:0000313" key="5">
    <source>
        <dbReference type="Proteomes" id="UP000626109"/>
    </source>
</evidence>
<proteinExistence type="predicted"/>
<dbReference type="PROSITE" id="PS50088">
    <property type="entry name" value="ANK_REPEAT"/>
    <property type="match status" value="2"/>
</dbReference>
<sequence length="186" mass="19851">AKTKRGDTPFNIVTKLRRYDLMEFLHTYGVRVNCADEKGSTALHVAASNDDVDGICRLVEWGADVNTCDKKLRTPIHLAAAGGKINATMLLLEIGADMNAKDEKEFTTVAHAEANNHFALMDRLVQLGGRGHGLQVVKALAGSKSSGNIRGELVVSAGMLKSSSLGRIGKVTVKGMSGPLLPQIVK</sequence>
<keyword evidence="1" id="KW-0677">Repeat</keyword>
<accession>A0A813J3P8</accession>
<dbReference type="PANTHER" id="PTHR24180:SF45">
    <property type="entry name" value="POLY [ADP-RIBOSE] POLYMERASE TANKYRASE"/>
    <property type="match status" value="1"/>
</dbReference>
<evidence type="ECO:0000313" key="4">
    <source>
        <dbReference type="EMBL" id="CAE8661695.1"/>
    </source>
</evidence>
<dbReference type="InterPro" id="IPR051637">
    <property type="entry name" value="Ank_repeat_dom-contain_49"/>
</dbReference>
<reference evidence="4" key="1">
    <citation type="submission" date="2021-02" db="EMBL/GenBank/DDBJ databases">
        <authorList>
            <person name="Dougan E. K."/>
            <person name="Rhodes N."/>
            <person name="Thang M."/>
            <person name="Chan C."/>
        </authorList>
    </citation>
    <scope>NUCLEOTIDE SEQUENCE</scope>
</reference>
<dbReference type="SUPFAM" id="SSF48403">
    <property type="entry name" value="Ankyrin repeat"/>
    <property type="match status" value="1"/>
</dbReference>
<dbReference type="InterPro" id="IPR036770">
    <property type="entry name" value="Ankyrin_rpt-contain_sf"/>
</dbReference>
<dbReference type="PANTHER" id="PTHR24180">
    <property type="entry name" value="CYCLIN-DEPENDENT KINASE INHIBITOR 2C-RELATED"/>
    <property type="match status" value="1"/>
</dbReference>
<dbReference type="Gene3D" id="1.25.40.20">
    <property type="entry name" value="Ankyrin repeat-containing domain"/>
    <property type="match status" value="1"/>
</dbReference>
<dbReference type="PROSITE" id="PS50297">
    <property type="entry name" value="ANK_REP_REGION"/>
    <property type="match status" value="2"/>
</dbReference>
<evidence type="ECO:0000256" key="1">
    <source>
        <dbReference type="ARBA" id="ARBA00022737"/>
    </source>
</evidence>
<evidence type="ECO:0000256" key="3">
    <source>
        <dbReference type="PROSITE-ProRule" id="PRU00023"/>
    </source>
</evidence>
<comment type="caution">
    <text evidence="4">The sequence shown here is derived from an EMBL/GenBank/DDBJ whole genome shotgun (WGS) entry which is preliminary data.</text>
</comment>
<dbReference type="Proteomes" id="UP000626109">
    <property type="component" value="Unassembled WGS sequence"/>
</dbReference>
<evidence type="ECO:0008006" key="6">
    <source>
        <dbReference type="Google" id="ProtNLM"/>
    </source>
</evidence>
<dbReference type="InterPro" id="IPR002110">
    <property type="entry name" value="Ankyrin_rpt"/>
</dbReference>